<keyword evidence="18" id="KW-0675">Receptor</keyword>
<keyword evidence="5 12" id="KW-0812">Transmembrane</keyword>
<reference evidence="19" key="1">
    <citation type="journal article" date="2019" name="Int. J. Syst. Evol. Microbiol.">
        <title>The Global Catalogue of Microorganisms (GCM) 10K type strain sequencing project: providing services to taxonomists for standard genome sequencing and annotation.</title>
        <authorList>
            <consortium name="The Broad Institute Genomics Platform"/>
            <consortium name="The Broad Institute Genome Sequencing Center for Infectious Disease"/>
            <person name="Wu L."/>
            <person name="Ma J."/>
        </authorList>
    </citation>
    <scope>NUCLEOTIDE SEQUENCE [LARGE SCALE GENOMIC DNA]</scope>
    <source>
        <strain evidence="19">KCTC 62164</strain>
    </source>
</reference>
<dbReference type="SUPFAM" id="SSF56935">
    <property type="entry name" value="Porins"/>
    <property type="match status" value="1"/>
</dbReference>
<evidence type="ECO:0000256" key="1">
    <source>
        <dbReference type="ARBA" id="ARBA00004571"/>
    </source>
</evidence>
<evidence type="ECO:0000259" key="17">
    <source>
        <dbReference type="Pfam" id="PF07715"/>
    </source>
</evidence>
<protein>
    <submittedName>
        <fullName evidence="18">TonB-dependent receptor</fullName>
    </submittedName>
</protein>
<keyword evidence="6 15" id="KW-0732">Signal</keyword>
<evidence type="ECO:0000313" key="18">
    <source>
        <dbReference type="EMBL" id="MFC3053168.1"/>
    </source>
</evidence>
<evidence type="ECO:0000256" key="5">
    <source>
        <dbReference type="ARBA" id="ARBA00022692"/>
    </source>
</evidence>
<keyword evidence="19" id="KW-1185">Reference proteome</keyword>
<gene>
    <name evidence="18" type="ORF">ACFOKA_14735</name>
</gene>
<keyword evidence="10 12" id="KW-0472">Membrane</keyword>
<name>A0ABV7D7J2_9PROT</name>
<keyword evidence="7" id="KW-0408">Iron</keyword>
<dbReference type="PROSITE" id="PS52016">
    <property type="entry name" value="TONB_DEPENDENT_REC_3"/>
    <property type="match status" value="1"/>
</dbReference>
<dbReference type="PANTHER" id="PTHR32552">
    <property type="entry name" value="FERRICHROME IRON RECEPTOR-RELATED"/>
    <property type="match status" value="1"/>
</dbReference>
<evidence type="ECO:0000256" key="4">
    <source>
        <dbReference type="ARBA" id="ARBA00022496"/>
    </source>
</evidence>
<keyword evidence="4" id="KW-0410">Iron transport</keyword>
<proteinExistence type="inferred from homology"/>
<dbReference type="EMBL" id="JBHRSL010000010">
    <property type="protein sequence ID" value="MFC3053168.1"/>
    <property type="molecule type" value="Genomic_DNA"/>
</dbReference>
<evidence type="ECO:0000256" key="13">
    <source>
        <dbReference type="PROSITE-ProRule" id="PRU10144"/>
    </source>
</evidence>
<feature type="short sequence motif" description="TonB C-terminal box" evidence="13">
    <location>
        <begin position="731"/>
        <end position="748"/>
    </location>
</feature>
<dbReference type="Proteomes" id="UP001595444">
    <property type="component" value="Unassembled WGS sequence"/>
</dbReference>
<feature type="domain" description="TonB-dependent receptor-like beta-barrel" evidence="16">
    <location>
        <begin position="297"/>
        <end position="712"/>
    </location>
</feature>
<comment type="subcellular location">
    <subcellularLocation>
        <location evidence="1 12">Cell outer membrane</location>
        <topology evidence="1 12">Multi-pass membrane protein</topology>
    </subcellularLocation>
</comment>
<evidence type="ECO:0000256" key="3">
    <source>
        <dbReference type="ARBA" id="ARBA00022452"/>
    </source>
</evidence>
<evidence type="ECO:0000256" key="10">
    <source>
        <dbReference type="ARBA" id="ARBA00023136"/>
    </source>
</evidence>
<evidence type="ECO:0000256" key="9">
    <source>
        <dbReference type="ARBA" id="ARBA00023077"/>
    </source>
</evidence>
<evidence type="ECO:0000256" key="14">
    <source>
        <dbReference type="RuleBase" id="RU003357"/>
    </source>
</evidence>
<evidence type="ECO:0000256" key="11">
    <source>
        <dbReference type="ARBA" id="ARBA00023237"/>
    </source>
</evidence>
<evidence type="ECO:0000256" key="6">
    <source>
        <dbReference type="ARBA" id="ARBA00022729"/>
    </source>
</evidence>
<dbReference type="Pfam" id="PF00593">
    <property type="entry name" value="TonB_dep_Rec_b-barrel"/>
    <property type="match status" value="1"/>
</dbReference>
<evidence type="ECO:0000256" key="2">
    <source>
        <dbReference type="ARBA" id="ARBA00022448"/>
    </source>
</evidence>
<dbReference type="InterPro" id="IPR000531">
    <property type="entry name" value="Beta-barrel_TonB"/>
</dbReference>
<sequence length="748" mass="81951">MKVSQYAVLAALPAMVLSTTGTAQSTVEQNIFAIEEIVVSAQRRQESMQDIPVAVSALDAKRIRESGFEDIEDLSAVAPNLHISALWGTSSPKIFMRGIGNNNFNQTAESKIAVYLDQVYLSAPSGQLFQMYDLERIEVLRGPQGTLYGKNATGGAISVYSKLPEMDGETDGYVSASYGNYDAMKFEGAATVPLSETLSARVAGTYSKRDGYLTDARNGEKVNDIDEWAARGIIRWQPNADVDLKLNIHGGGSSSTHNNSVHRGIFDPVALGSGQFVKLSAADIIAGNGVDILGYQDPNPDPYVNTYEGDTFAKIDLVGVSLVGDFSFGDGYTITTVSGFEQSKRHVLQEGNGAPSTIFTIDWGPSTFRSYSQEIRLSSPDDGAFSWLIGAFAFTEKGDVNNFYNMASVNFALGFDAFNQFYVQHTDTYAAFAQGSYDITDKFTLTLGGRINYEKRDVDHQSYATDSARTSVFPGPLFDVQLEESWSEWSGRAALDYKISDDILAFISMNRGFTSGGFNTGAFNDPLGAAEIYNPEVILSYEAGLKTTLLNKRVRFNTTAFLYDYSDLQVFTFNAAGQQFIENASDAEVKGLEFELQALVTQNLEIGVSAGFLDSEYKNFTRANGATVEDLSGNKLIGAPSTQLNLVATYTLPTEIGDFALRGDFSYTSNRYYDERELDEISSEGATTNLNASLKWTSKGENIEASLWARNLTNEVNIIDVVEVGLFGYQNVWYNTPRTYGISLSYMF</sequence>
<organism evidence="18 19">
    <name type="scientific">Kordiimonas pumila</name>
    <dbReference type="NCBI Taxonomy" id="2161677"/>
    <lineage>
        <taxon>Bacteria</taxon>
        <taxon>Pseudomonadati</taxon>
        <taxon>Pseudomonadota</taxon>
        <taxon>Alphaproteobacteria</taxon>
        <taxon>Kordiimonadales</taxon>
        <taxon>Kordiimonadaceae</taxon>
        <taxon>Kordiimonas</taxon>
    </lineage>
</organism>
<dbReference type="RefSeq" id="WP_194212997.1">
    <property type="nucleotide sequence ID" value="NZ_CP061205.1"/>
</dbReference>
<keyword evidence="8" id="KW-0406">Ion transport</keyword>
<keyword evidence="9 14" id="KW-0798">TonB box</keyword>
<evidence type="ECO:0000256" key="12">
    <source>
        <dbReference type="PROSITE-ProRule" id="PRU01360"/>
    </source>
</evidence>
<comment type="caution">
    <text evidence="18">The sequence shown here is derived from an EMBL/GenBank/DDBJ whole genome shotgun (WGS) entry which is preliminary data.</text>
</comment>
<keyword evidence="3 12" id="KW-1134">Transmembrane beta strand</keyword>
<keyword evidence="2 12" id="KW-0813">Transport</keyword>
<dbReference type="InterPro" id="IPR012910">
    <property type="entry name" value="Plug_dom"/>
</dbReference>
<dbReference type="PROSITE" id="PS01156">
    <property type="entry name" value="TONB_DEPENDENT_REC_2"/>
    <property type="match status" value="1"/>
</dbReference>
<evidence type="ECO:0000256" key="8">
    <source>
        <dbReference type="ARBA" id="ARBA00023065"/>
    </source>
</evidence>
<accession>A0ABV7D7J2</accession>
<feature type="signal peptide" evidence="15">
    <location>
        <begin position="1"/>
        <end position="23"/>
    </location>
</feature>
<dbReference type="InterPro" id="IPR010917">
    <property type="entry name" value="TonB_rcpt_CS"/>
</dbReference>
<dbReference type="InterPro" id="IPR039426">
    <property type="entry name" value="TonB-dep_rcpt-like"/>
</dbReference>
<evidence type="ECO:0000313" key="19">
    <source>
        <dbReference type="Proteomes" id="UP001595444"/>
    </source>
</evidence>
<evidence type="ECO:0000256" key="15">
    <source>
        <dbReference type="SAM" id="SignalP"/>
    </source>
</evidence>
<keyword evidence="11 12" id="KW-0998">Cell outer membrane</keyword>
<feature type="domain" description="TonB-dependent receptor plug" evidence="17">
    <location>
        <begin position="48"/>
        <end position="156"/>
    </location>
</feature>
<dbReference type="InterPro" id="IPR036942">
    <property type="entry name" value="Beta-barrel_TonB_sf"/>
</dbReference>
<dbReference type="Pfam" id="PF07715">
    <property type="entry name" value="Plug"/>
    <property type="match status" value="1"/>
</dbReference>
<comment type="similarity">
    <text evidence="12 14">Belongs to the TonB-dependent receptor family.</text>
</comment>
<dbReference type="PANTHER" id="PTHR32552:SF81">
    <property type="entry name" value="TONB-DEPENDENT OUTER MEMBRANE RECEPTOR"/>
    <property type="match status" value="1"/>
</dbReference>
<dbReference type="Gene3D" id="2.40.170.20">
    <property type="entry name" value="TonB-dependent receptor, beta-barrel domain"/>
    <property type="match status" value="1"/>
</dbReference>
<feature type="chain" id="PRO_5046594788" evidence="15">
    <location>
        <begin position="24"/>
        <end position="748"/>
    </location>
</feature>
<evidence type="ECO:0000256" key="7">
    <source>
        <dbReference type="ARBA" id="ARBA00023004"/>
    </source>
</evidence>
<evidence type="ECO:0000259" key="16">
    <source>
        <dbReference type="Pfam" id="PF00593"/>
    </source>
</evidence>